<dbReference type="Pfam" id="PF00353">
    <property type="entry name" value="HemolysinCabind"/>
    <property type="match status" value="3"/>
</dbReference>
<dbReference type="GO" id="GO:0005509">
    <property type="term" value="F:calcium ion binding"/>
    <property type="evidence" value="ECO:0007669"/>
    <property type="project" value="InterPro"/>
</dbReference>
<comment type="subcellular location">
    <subcellularLocation>
        <location evidence="1">Secreted</location>
    </subcellularLocation>
</comment>
<evidence type="ECO:0000256" key="3">
    <source>
        <dbReference type="SAM" id="MobiDB-lite"/>
    </source>
</evidence>
<dbReference type="PANTHER" id="PTHR38340">
    <property type="entry name" value="S-LAYER PROTEIN"/>
    <property type="match status" value="1"/>
</dbReference>
<evidence type="ECO:0000313" key="4">
    <source>
        <dbReference type="EMBL" id="CAB5046858.1"/>
    </source>
</evidence>
<feature type="compositionally biased region" description="Polar residues" evidence="3">
    <location>
        <begin position="193"/>
        <end position="204"/>
    </location>
</feature>
<dbReference type="InterPro" id="IPR050557">
    <property type="entry name" value="RTX_toxin/Mannuronan_C5-epim"/>
</dbReference>
<name>A0A6J7T332_9ZZZZ</name>
<dbReference type="InterPro" id="IPR011049">
    <property type="entry name" value="Serralysin-like_metalloprot_C"/>
</dbReference>
<dbReference type="InterPro" id="IPR001343">
    <property type="entry name" value="Hemolysn_Ca-bd"/>
</dbReference>
<evidence type="ECO:0000256" key="1">
    <source>
        <dbReference type="ARBA" id="ARBA00004613"/>
    </source>
</evidence>
<proteinExistence type="predicted"/>
<dbReference type="PRINTS" id="PR00313">
    <property type="entry name" value="CABNDNGRPT"/>
</dbReference>
<gene>
    <name evidence="4" type="ORF">UFOPK4301_00458</name>
</gene>
<dbReference type="InterPro" id="IPR018511">
    <property type="entry name" value="Hemolysin-typ_Ca-bd_CS"/>
</dbReference>
<feature type="compositionally biased region" description="Polar residues" evidence="3">
    <location>
        <begin position="211"/>
        <end position="237"/>
    </location>
</feature>
<dbReference type="EMBL" id="CAFBQG010000039">
    <property type="protein sequence ID" value="CAB5046858.1"/>
    <property type="molecule type" value="Genomic_DNA"/>
</dbReference>
<dbReference type="AlphaFoldDB" id="A0A6J7T332"/>
<feature type="region of interest" description="Disordered" evidence="3">
    <location>
        <begin position="121"/>
        <end position="163"/>
    </location>
</feature>
<dbReference type="PANTHER" id="PTHR38340:SF1">
    <property type="entry name" value="S-LAYER PROTEIN"/>
    <property type="match status" value="1"/>
</dbReference>
<dbReference type="PROSITE" id="PS00330">
    <property type="entry name" value="HEMOLYSIN_CALCIUM"/>
    <property type="match status" value="4"/>
</dbReference>
<sequence>MARARKVNKFSTCLFALTMFVGLISFPTSADASTPTCKGLAATIVSSAQVVTGTSGADVIVVRGAGIHTVNAGSGNDVICGSIGNDRINAGAGNDYIAGNAGIDTLAGGAGNDVIAGGSGPDSISGGAGNDSIKGESGSDSLAGNAGNDRISGDAGNDTLSGGAGGDNLDGGAGKNSCTIDAADLAVGSCETESINTDSTNSNDRPIVNPGTDSSGGQSGVVTNPGDSGNGDTQPGTGDNVGIVPVIRHCAFDEADLLTPCTIDVSDPGAKNTDAVSIVKAGAELTFMWSINDRPSIDESWVKIAGPSGWVTSWCGFPLIGTRIPGPAETAVFSATCKVPENAVNTVYKAYFETSFYRENSKSSSVDFRVTGGSVDIAAPAVTQIELSSPTLASDQTLDITFTAEDETGVKGIVAWVAFNGYGFANNQGRSFVDYKEFFTLTSGDEKRGSYRQHITLNSFAPAGEYTIWISSLDKLGNKVFYRTDVKFNVPK</sequence>
<organism evidence="4">
    <name type="scientific">freshwater metagenome</name>
    <dbReference type="NCBI Taxonomy" id="449393"/>
    <lineage>
        <taxon>unclassified sequences</taxon>
        <taxon>metagenomes</taxon>
        <taxon>ecological metagenomes</taxon>
    </lineage>
</organism>
<protein>
    <submittedName>
        <fullName evidence="4">Unannotated protein</fullName>
    </submittedName>
</protein>
<reference evidence="4" key="1">
    <citation type="submission" date="2020-05" db="EMBL/GenBank/DDBJ databases">
        <authorList>
            <person name="Chiriac C."/>
            <person name="Salcher M."/>
            <person name="Ghai R."/>
            <person name="Kavagutti S V."/>
        </authorList>
    </citation>
    <scope>NUCLEOTIDE SEQUENCE</scope>
</reference>
<evidence type="ECO:0000256" key="2">
    <source>
        <dbReference type="ARBA" id="ARBA00022525"/>
    </source>
</evidence>
<accession>A0A6J7T332</accession>
<feature type="region of interest" description="Disordered" evidence="3">
    <location>
        <begin position="193"/>
        <end position="240"/>
    </location>
</feature>
<keyword evidence="2" id="KW-0964">Secreted</keyword>
<dbReference type="SUPFAM" id="SSF51120">
    <property type="entry name" value="beta-Roll"/>
    <property type="match status" value="2"/>
</dbReference>
<dbReference type="GO" id="GO:0005576">
    <property type="term" value="C:extracellular region"/>
    <property type="evidence" value="ECO:0007669"/>
    <property type="project" value="UniProtKB-SubCell"/>
</dbReference>
<dbReference type="Gene3D" id="2.150.10.10">
    <property type="entry name" value="Serralysin-like metalloprotease, C-terminal"/>
    <property type="match status" value="2"/>
</dbReference>